<dbReference type="NCBIfam" id="NF047422">
    <property type="entry name" value="YfmF_fam"/>
    <property type="match status" value="1"/>
</dbReference>
<dbReference type="OrthoDB" id="9762085at2"/>
<accession>A0A1M6FBT3</accession>
<dbReference type="Pfam" id="PF05193">
    <property type="entry name" value="Peptidase_M16_C"/>
    <property type="match status" value="1"/>
</dbReference>
<dbReference type="AlphaFoldDB" id="A0A1M6FBT3"/>
<dbReference type="Gene3D" id="3.30.830.10">
    <property type="entry name" value="Metalloenzyme, LuxS/M16 peptidase-like"/>
    <property type="match status" value="2"/>
</dbReference>
<reference evidence="2 3" key="1">
    <citation type="submission" date="2016-11" db="EMBL/GenBank/DDBJ databases">
        <authorList>
            <person name="Varghese N."/>
            <person name="Submissions S."/>
        </authorList>
    </citation>
    <scope>NUCLEOTIDE SEQUENCE [LARGE SCALE GENOMIC DNA]</scope>
    <source>
        <strain evidence="2 3">DSM 19027</strain>
    </source>
</reference>
<dbReference type="PANTHER" id="PTHR11851:SF186">
    <property type="entry name" value="INACTIVE METALLOPROTEASE YMFF-RELATED"/>
    <property type="match status" value="1"/>
</dbReference>
<evidence type="ECO:0000313" key="2">
    <source>
        <dbReference type="EMBL" id="SHI95123.1"/>
    </source>
</evidence>
<organism evidence="2 3">
    <name type="scientific">Thermoclostridium caenicola</name>
    <dbReference type="NCBI Taxonomy" id="659425"/>
    <lineage>
        <taxon>Bacteria</taxon>
        <taxon>Bacillati</taxon>
        <taxon>Bacillota</taxon>
        <taxon>Clostridia</taxon>
        <taxon>Eubacteriales</taxon>
        <taxon>Oscillospiraceae</taxon>
        <taxon>Thermoclostridium</taxon>
    </lineage>
</organism>
<dbReference type="PANTHER" id="PTHR11851">
    <property type="entry name" value="METALLOPROTEASE"/>
    <property type="match status" value="1"/>
</dbReference>
<dbReference type="RefSeq" id="WP_149678465.1">
    <property type="nucleotide sequence ID" value="NZ_DAONMB010000039.1"/>
</dbReference>
<dbReference type="EMBL" id="FQZP01000016">
    <property type="protein sequence ID" value="SHI95123.1"/>
    <property type="molecule type" value="Genomic_DNA"/>
</dbReference>
<dbReference type="GO" id="GO:0046872">
    <property type="term" value="F:metal ion binding"/>
    <property type="evidence" value="ECO:0007669"/>
    <property type="project" value="InterPro"/>
</dbReference>
<gene>
    <name evidence="2" type="ORF">SAMN05444373_101616</name>
</gene>
<name>A0A1M6FBT3_9FIRM</name>
<dbReference type="InterPro" id="IPR011249">
    <property type="entry name" value="Metalloenz_LuxS/M16"/>
</dbReference>
<feature type="domain" description="Peptidase M16 C-terminal" evidence="1">
    <location>
        <begin position="190"/>
        <end position="365"/>
    </location>
</feature>
<dbReference type="SUPFAM" id="SSF63411">
    <property type="entry name" value="LuxS/MPP-like metallohydrolase"/>
    <property type="match status" value="2"/>
</dbReference>
<dbReference type="Proteomes" id="UP000324781">
    <property type="component" value="Unassembled WGS sequence"/>
</dbReference>
<dbReference type="InterPro" id="IPR050361">
    <property type="entry name" value="MPP/UQCRC_Complex"/>
</dbReference>
<keyword evidence="3" id="KW-1185">Reference proteome</keyword>
<evidence type="ECO:0000259" key="1">
    <source>
        <dbReference type="Pfam" id="PF05193"/>
    </source>
</evidence>
<sequence length="432" mass="49092">MESTTVKTSAEKLAEKNGITFYRINSEKFKTNRVDVFFLDSLERERASGNAIIPSVLKRGCQKFATQRELEIRLEELYGADVDGGCSKKGETQIVSFHMSHIADAYTSGQDNLFDQCSQLLMCILQNPVVEDNGFKASVFRQERDNLIDYIRSRINDKMRFSFLRCMEEMCSGEAFAIPDEGYEEDALLLTPQKTYAIYQEMITSYPCFVYMSGSIDDASAHRFIEQFTQIPRVNVGKTVLPDVTKTVKEVRRVDESMDVNQGKLCLGFRTNVGPSSPDYYPLVVYNGILGGDVHSKLFQNVREKARLAYYASSVLEKYKGLMVIMSGIEQENRAKAEEIILQQFEDMKEGRITQDEIDATKKSLRTGIKTMQDSQGAIVDFFLSQHLTQDGEDFETMAQKLDAVTIDNVVRVARKIQLDTIYFLKPNQVQA</sequence>
<dbReference type="InterPro" id="IPR007863">
    <property type="entry name" value="Peptidase_M16_C"/>
</dbReference>
<evidence type="ECO:0000313" key="3">
    <source>
        <dbReference type="Proteomes" id="UP000324781"/>
    </source>
</evidence>
<protein>
    <submittedName>
        <fullName evidence="2">Predicted Zn-dependent peptidase</fullName>
    </submittedName>
</protein>
<proteinExistence type="predicted"/>